<keyword evidence="2" id="KW-1185">Reference proteome</keyword>
<dbReference type="RefSeq" id="XP_008045754.1">
    <property type="nucleotide sequence ID" value="XM_008047563.1"/>
</dbReference>
<dbReference type="GeneID" id="19417470"/>
<accession>R7S6A8</accession>
<protein>
    <submittedName>
        <fullName evidence="1">Uncharacterized protein</fullName>
    </submittedName>
</protein>
<dbReference type="Proteomes" id="UP000054317">
    <property type="component" value="Unassembled WGS sequence"/>
</dbReference>
<evidence type="ECO:0000313" key="1">
    <source>
        <dbReference type="EMBL" id="EIW51361.1"/>
    </source>
</evidence>
<organism evidence="1 2">
    <name type="scientific">Trametes versicolor (strain FP-101664)</name>
    <name type="common">White-rot fungus</name>
    <name type="synonym">Coriolus versicolor</name>
    <dbReference type="NCBI Taxonomy" id="717944"/>
    <lineage>
        <taxon>Eukaryota</taxon>
        <taxon>Fungi</taxon>
        <taxon>Dikarya</taxon>
        <taxon>Basidiomycota</taxon>
        <taxon>Agaricomycotina</taxon>
        <taxon>Agaricomycetes</taxon>
        <taxon>Polyporales</taxon>
        <taxon>Polyporaceae</taxon>
        <taxon>Trametes</taxon>
    </lineage>
</organism>
<evidence type="ECO:0000313" key="2">
    <source>
        <dbReference type="Proteomes" id="UP000054317"/>
    </source>
</evidence>
<dbReference type="KEGG" id="tvs:TRAVEDRAFT_54633"/>
<gene>
    <name evidence="1" type="ORF">TRAVEDRAFT_54633</name>
</gene>
<proteinExistence type="predicted"/>
<name>R7S6A8_TRAVS</name>
<sequence length="372" mass="42122">MATTHVLNTPELLSLIGHACCLPWQYYNRDEVHGDSDLHEVLALHTVSRDFYHHFSRPFPRTALSICTAHQLHTLFLDVIAFEEHGCQCALSGGDPQRVHINFLNLYLLEVDLHNETDNGPLLWDIAQCATPYTTNWTELNIVTSDNSSTTMLSRTGHWWRPSLCHIQTLRLKDECNYGLGQFGVSHLFGPSPWDSLPWLLYGLTPFHNLRTLLINTPAFPYPVPLDIDLDTFANAANLGAFLQAYDFTPHDILIHTQLLATLPHLRRFYLQYLHWQPLGITWEDPQGGTGYGRMFHILQRPLNPDAPVQSGINDLDHYDGQTFDTDPFSDWVGPYTPDPSDPLSPQVYEHPVRIYASIEGPTLCTSLSGGT</sequence>
<dbReference type="EMBL" id="JH711827">
    <property type="protein sequence ID" value="EIW51361.1"/>
    <property type="molecule type" value="Genomic_DNA"/>
</dbReference>
<dbReference type="AlphaFoldDB" id="R7S6A8"/>
<reference evidence="2" key="1">
    <citation type="journal article" date="2012" name="Science">
        <title>The Paleozoic origin of enzymatic lignin decomposition reconstructed from 31 fungal genomes.</title>
        <authorList>
            <person name="Floudas D."/>
            <person name="Binder M."/>
            <person name="Riley R."/>
            <person name="Barry K."/>
            <person name="Blanchette R.A."/>
            <person name="Henrissat B."/>
            <person name="Martinez A.T."/>
            <person name="Otillar R."/>
            <person name="Spatafora J.W."/>
            <person name="Yadav J.S."/>
            <person name="Aerts A."/>
            <person name="Benoit I."/>
            <person name="Boyd A."/>
            <person name="Carlson A."/>
            <person name="Copeland A."/>
            <person name="Coutinho P.M."/>
            <person name="de Vries R.P."/>
            <person name="Ferreira P."/>
            <person name="Findley K."/>
            <person name="Foster B."/>
            <person name="Gaskell J."/>
            <person name="Glotzer D."/>
            <person name="Gorecki P."/>
            <person name="Heitman J."/>
            <person name="Hesse C."/>
            <person name="Hori C."/>
            <person name="Igarashi K."/>
            <person name="Jurgens J.A."/>
            <person name="Kallen N."/>
            <person name="Kersten P."/>
            <person name="Kohler A."/>
            <person name="Kuees U."/>
            <person name="Kumar T.K.A."/>
            <person name="Kuo A."/>
            <person name="LaButti K."/>
            <person name="Larrondo L.F."/>
            <person name="Lindquist E."/>
            <person name="Ling A."/>
            <person name="Lombard V."/>
            <person name="Lucas S."/>
            <person name="Lundell T."/>
            <person name="Martin R."/>
            <person name="McLaughlin D.J."/>
            <person name="Morgenstern I."/>
            <person name="Morin E."/>
            <person name="Murat C."/>
            <person name="Nagy L.G."/>
            <person name="Nolan M."/>
            <person name="Ohm R.A."/>
            <person name="Patyshakuliyeva A."/>
            <person name="Rokas A."/>
            <person name="Ruiz-Duenas F.J."/>
            <person name="Sabat G."/>
            <person name="Salamov A."/>
            <person name="Samejima M."/>
            <person name="Schmutz J."/>
            <person name="Slot J.C."/>
            <person name="St John F."/>
            <person name="Stenlid J."/>
            <person name="Sun H."/>
            <person name="Sun S."/>
            <person name="Syed K."/>
            <person name="Tsang A."/>
            <person name="Wiebenga A."/>
            <person name="Young D."/>
            <person name="Pisabarro A."/>
            <person name="Eastwood D.C."/>
            <person name="Martin F."/>
            <person name="Cullen D."/>
            <person name="Grigoriev I.V."/>
            <person name="Hibbett D.S."/>
        </authorList>
    </citation>
    <scope>NUCLEOTIDE SEQUENCE [LARGE SCALE GENOMIC DNA]</scope>
    <source>
        <strain evidence="2">FP-101664</strain>
    </source>
</reference>